<evidence type="ECO:0000313" key="2">
    <source>
        <dbReference type="EMBL" id="MFD2670306.1"/>
    </source>
</evidence>
<dbReference type="Proteomes" id="UP001597497">
    <property type="component" value="Unassembled WGS sequence"/>
</dbReference>
<evidence type="ECO:0000313" key="3">
    <source>
        <dbReference type="Proteomes" id="UP001597497"/>
    </source>
</evidence>
<accession>A0ABW5R5R0</accession>
<sequence>MAINEKEFTEAYEMWQDFTNEVLYNNRFFISHRVIEIIKSFTERSTKEVTAGQSLYRARLFDMDEAFFRYYHKLKSDRNDESPFNGYDAEGSFVPKNNDFVSDGRANPAFIKYLYTAEDAYTALVEIRPYLNSLVSVSKIQVNENLRVADFTYDGFSKTNGIEEHLFYFIMSDFSKPSNSNRKDYIPTQYIAEYVKNLGFDGIRFNSSLHGRGRNVTIFNYDKCEAVDSKVYKINDLCFEAKAVAPEQGTDLVHFKLQEYLEKSREELLKSLFNSLNSKKD</sequence>
<organism evidence="2 3">
    <name type="scientific">Marinicrinis sediminis</name>
    <dbReference type="NCBI Taxonomy" id="1652465"/>
    <lineage>
        <taxon>Bacteria</taxon>
        <taxon>Bacillati</taxon>
        <taxon>Bacillota</taxon>
        <taxon>Bacilli</taxon>
        <taxon>Bacillales</taxon>
        <taxon>Paenibacillaceae</taxon>
    </lineage>
</organism>
<keyword evidence="3" id="KW-1185">Reference proteome</keyword>
<name>A0ABW5R5R0_9BACL</name>
<evidence type="ECO:0000259" key="1">
    <source>
        <dbReference type="SMART" id="SM00953"/>
    </source>
</evidence>
<dbReference type="EMBL" id="JBHUMM010000002">
    <property type="protein sequence ID" value="MFD2670306.1"/>
    <property type="molecule type" value="Genomic_DNA"/>
</dbReference>
<reference evidence="3" key="1">
    <citation type="journal article" date="2019" name="Int. J. Syst. Evol. Microbiol.">
        <title>The Global Catalogue of Microorganisms (GCM) 10K type strain sequencing project: providing services to taxonomists for standard genome sequencing and annotation.</title>
        <authorList>
            <consortium name="The Broad Institute Genomics Platform"/>
            <consortium name="The Broad Institute Genome Sequencing Center for Infectious Disease"/>
            <person name="Wu L."/>
            <person name="Ma J."/>
        </authorList>
    </citation>
    <scope>NUCLEOTIDE SEQUENCE [LARGE SCALE GENOMIC DNA]</scope>
    <source>
        <strain evidence="3">KCTC 33676</strain>
    </source>
</reference>
<dbReference type="SMART" id="SM00953">
    <property type="entry name" value="RES"/>
    <property type="match status" value="1"/>
</dbReference>
<dbReference type="InterPro" id="IPR014914">
    <property type="entry name" value="RES_dom"/>
</dbReference>
<feature type="domain" description="RES" evidence="1">
    <location>
        <begin position="93"/>
        <end position="232"/>
    </location>
</feature>
<comment type="caution">
    <text evidence="2">The sequence shown here is derived from an EMBL/GenBank/DDBJ whole genome shotgun (WGS) entry which is preliminary data.</text>
</comment>
<proteinExistence type="predicted"/>
<protein>
    <submittedName>
        <fullName evidence="2">RES family NAD+ phosphorylase</fullName>
    </submittedName>
</protein>
<dbReference type="Pfam" id="PF08808">
    <property type="entry name" value="RES"/>
    <property type="match status" value="1"/>
</dbReference>
<gene>
    <name evidence="2" type="ORF">ACFSUC_01635</name>
</gene>
<dbReference type="RefSeq" id="WP_379927660.1">
    <property type="nucleotide sequence ID" value="NZ_JBHUMM010000002.1"/>
</dbReference>